<evidence type="ECO:0000313" key="4">
    <source>
        <dbReference type="EMBL" id="MCW3807117.1"/>
    </source>
</evidence>
<dbReference type="GO" id="GO:0016788">
    <property type="term" value="F:hydrolase activity, acting on ester bonds"/>
    <property type="evidence" value="ECO:0007669"/>
    <property type="project" value="UniProtKB-ARBA"/>
</dbReference>
<evidence type="ECO:0000256" key="1">
    <source>
        <dbReference type="ARBA" id="ARBA00008668"/>
    </source>
</evidence>
<dbReference type="PANTHER" id="PTHR43695:SF1">
    <property type="entry name" value="RHAMNOGALACTURONAN ACETYLESTERASE"/>
    <property type="match status" value="1"/>
</dbReference>
<keyword evidence="5" id="KW-1185">Reference proteome</keyword>
<evidence type="ECO:0000256" key="2">
    <source>
        <dbReference type="ARBA" id="ARBA00022801"/>
    </source>
</evidence>
<dbReference type="CDD" id="cd01821">
    <property type="entry name" value="Rhamnogalacturan_acetylesterase_like"/>
    <property type="match status" value="1"/>
</dbReference>
<dbReference type="EMBL" id="JAPDPI010000038">
    <property type="protein sequence ID" value="MCW3807117.1"/>
    <property type="molecule type" value="Genomic_DNA"/>
</dbReference>
<organism evidence="4 5">
    <name type="scientific">Plebeiibacterium marinum</name>
    <dbReference type="NCBI Taxonomy" id="2992111"/>
    <lineage>
        <taxon>Bacteria</taxon>
        <taxon>Pseudomonadati</taxon>
        <taxon>Bacteroidota</taxon>
        <taxon>Bacteroidia</taxon>
        <taxon>Marinilabiliales</taxon>
        <taxon>Marinilabiliaceae</taxon>
        <taxon>Plebeiibacterium</taxon>
    </lineage>
</organism>
<dbReference type="Pfam" id="PF13472">
    <property type="entry name" value="Lipase_GDSL_2"/>
    <property type="match status" value="1"/>
</dbReference>
<accession>A0AAE3MGB0</accession>
<dbReference type="InterPro" id="IPR013830">
    <property type="entry name" value="SGNH_hydro"/>
</dbReference>
<sequence>MKRFIYIFICISLFGCTSQKNTSIWLIGDSTMAWKKPSRAPESGWGEGLKLFTNEQATIHNHAASGRSSLSFINEGRWQVVCDSLKRGDYVIIQFGHNDEKPDTARHTEPYGSFKANLDRFIKESKAKGGTPIICSSIVRRQFNEDGSLKDTHGDYIVASKRVAEESMVPYVDMETLTRKLVTEMGPEKSKEIYNYTSRKQDSTHLNNKGAIEIARLFVDEINKQQLDLSSYFRENNLVNNSISE</sequence>
<comment type="similarity">
    <text evidence="1">Belongs to the 'GDSL' lipolytic enzyme family.</text>
</comment>
<keyword evidence="2" id="KW-0378">Hydrolase</keyword>
<dbReference type="RefSeq" id="WP_301201208.1">
    <property type="nucleotide sequence ID" value="NZ_JAPDPI010000038.1"/>
</dbReference>
<dbReference type="AlphaFoldDB" id="A0AAE3MGB0"/>
<protein>
    <submittedName>
        <fullName evidence="4">Rhamnogalacturonan acetylesterase</fullName>
    </submittedName>
</protein>
<gene>
    <name evidence="4" type="ORF">OM074_15885</name>
</gene>
<dbReference type="PANTHER" id="PTHR43695">
    <property type="entry name" value="PUTATIVE (AFU_ORTHOLOGUE AFUA_2G17250)-RELATED"/>
    <property type="match status" value="1"/>
</dbReference>
<dbReference type="InterPro" id="IPR036514">
    <property type="entry name" value="SGNH_hydro_sf"/>
</dbReference>
<dbReference type="SUPFAM" id="SSF52266">
    <property type="entry name" value="SGNH hydrolase"/>
    <property type="match status" value="1"/>
</dbReference>
<proteinExistence type="inferred from homology"/>
<dbReference type="InterPro" id="IPR037459">
    <property type="entry name" value="RhgT-like"/>
</dbReference>
<dbReference type="Gene3D" id="3.40.50.1110">
    <property type="entry name" value="SGNH hydrolase"/>
    <property type="match status" value="1"/>
</dbReference>
<evidence type="ECO:0000313" key="5">
    <source>
        <dbReference type="Proteomes" id="UP001207408"/>
    </source>
</evidence>
<dbReference type="Proteomes" id="UP001207408">
    <property type="component" value="Unassembled WGS sequence"/>
</dbReference>
<feature type="domain" description="SGNH hydrolase-type esterase" evidence="3">
    <location>
        <begin position="26"/>
        <end position="210"/>
    </location>
</feature>
<evidence type="ECO:0000259" key="3">
    <source>
        <dbReference type="Pfam" id="PF13472"/>
    </source>
</evidence>
<name>A0AAE3MGB0_9BACT</name>
<reference evidence="4" key="1">
    <citation type="submission" date="2022-10" db="EMBL/GenBank/DDBJ databases">
        <authorList>
            <person name="Yu W.X."/>
        </authorList>
    </citation>
    <scope>NUCLEOTIDE SEQUENCE</scope>
    <source>
        <strain evidence="4">D04</strain>
    </source>
</reference>
<comment type="caution">
    <text evidence="4">The sequence shown here is derived from an EMBL/GenBank/DDBJ whole genome shotgun (WGS) entry which is preliminary data.</text>
</comment>
<dbReference type="PROSITE" id="PS51257">
    <property type="entry name" value="PROKAR_LIPOPROTEIN"/>
    <property type="match status" value="1"/>
</dbReference>